<name>A0A6A5W5V5_9PLEO</name>
<proteinExistence type="predicted"/>
<reference evidence="1" key="1">
    <citation type="journal article" date="2020" name="Stud. Mycol.">
        <title>101 Dothideomycetes genomes: a test case for predicting lifestyles and emergence of pathogens.</title>
        <authorList>
            <person name="Haridas S."/>
            <person name="Albert R."/>
            <person name="Binder M."/>
            <person name="Bloem J."/>
            <person name="Labutti K."/>
            <person name="Salamov A."/>
            <person name="Andreopoulos B."/>
            <person name="Baker S."/>
            <person name="Barry K."/>
            <person name="Bills G."/>
            <person name="Bluhm B."/>
            <person name="Cannon C."/>
            <person name="Castanera R."/>
            <person name="Culley D."/>
            <person name="Daum C."/>
            <person name="Ezra D."/>
            <person name="Gonzalez J."/>
            <person name="Henrissat B."/>
            <person name="Kuo A."/>
            <person name="Liang C."/>
            <person name="Lipzen A."/>
            <person name="Lutzoni F."/>
            <person name="Magnuson J."/>
            <person name="Mondo S."/>
            <person name="Nolan M."/>
            <person name="Ohm R."/>
            <person name="Pangilinan J."/>
            <person name="Park H.-J."/>
            <person name="Ramirez L."/>
            <person name="Alfaro M."/>
            <person name="Sun H."/>
            <person name="Tritt A."/>
            <person name="Yoshinaga Y."/>
            <person name="Zwiers L.-H."/>
            <person name="Turgeon B."/>
            <person name="Goodwin S."/>
            <person name="Spatafora J."/>
            <person name="Crous P."/>
            <person name="Grigoriev I."/>
        </authorList>
    </citation>
    <scope>NUCLEOTIDE SEQUENCE</scope>
    <source>
        <strain evidence="1">CBS 123094</strain>
    </source>
</reference>
<dbReference type="Proteomes" id="UP000799779">
    <property type="component" value="Unassembled WGS sequence"/>
</dbReference>
<evidence type="ECO:0008006" key="3">
    <source>
        <dbReference type="Google" id="ProtNLM"/>
    </source>
</evidence>
<gene>
    <name evidence="1" type="ORF">P154DRAFT_386480</name>
</gene>
<organism evidence="1 2">
    <name type="scientific">Amniculicola lignicola CBS 123094</name>
    <dbReference type="NCBI Taxonomy" id="1392246"/>
    <lineage>
        <taxon>Eukaryota</taxon>
        <taxon>Fungi</taxon>
        <taxon>Dikarya</taxon>
        <taxon>Ascomycota</taxon>
        <taxon>Pezizomycotina</taxon>
        <taxon>Dothideomycetes</taxon>
        <taxon>Pleosporomycetidae</taxon>
        <taxon>Pleosporales</taxon>
        <taxon>Amniculicolaceae</taxon>
        <taxon>Amniculicola</taxon>
    </lineage>
</organism>
<dbReference type="AlphaFoldDB" id="A0A6A5W5V5"/>
<dbReference type="EMBL" id="ML977627">
    <property type="protein sequence ID" value="KAF1996314.1"/>
    <property type="molecule type" value="Genomic_DNA"/>
</dbReference>
<evidence type="ECO:0000313" key="1">
    <source>
        <dbReference type="EMBL" id="KAF1996314.1"/>
    </source>
</evidence>
<feature type="non-terminal residue" evidence="1">
    <location>
        <position position="170"/>
    </location>
</feature>
<sequence>CIDKRSSAELQEAINSMYRWYQLSEICLVHLAGVFHSNATKNSFEELLSASKWKTRGWALQELIAPRQMIFYDDGWEELATKRSGLQALSAVTGVPQIVLETRDLSICSVAQKMSWAAGRSTTRVEDRAYSLMGLFDIHLPMLYGEGKKSFDRLQEEIMKVTGDDTLFAW</sequence>
<accession>A0A6A5W5V5</accession>
<dbReference type="PANTHER" id="PTHR10622:SF10">
    <property type="entry name" value="HET DOMAIN-CONTAINING PROTEIN"/>
    <property type="match status" value="1"/>
</dbReference>
<dbReference type="PANTHER" id="PTHR10622">
    <property type="entry name" value="HET DOMAIN-CONTAINING PROTEIN"/>
    <property type="match status" value="1"/>
</dbReference>
<feature type="non-terminal residue" evidence="1">
    <location>
        <position position="1"/>
    </location>
</feature>
<evidence type="ECO:0000313" key="2">
    <source>
        <dbReference type="Proteomes" id="UP000799779"/>
    </source>
</evidence>
<dbReference type="OrthoDB" id="20872at2759"/>
<keyword evidence="2" id="KW-1185">Reference proteome</keyword>
<protein>
    <recommendedName>
        <fullName evidence="3">Heterokaryon incompatibility domain-containing protein</fullName>
    </recommendedName>
</protein>